<dbReference type="RefSeq" id="WP_071539589.1">
    <property type="nucleotide sequence ID" value="NZ_CP015016.1"/>
</dbReference>
<dbReference type="InterPro" id="IPR051263">
    <property type="entry name" value="C-type_cytochrome_biogenesis"/>
</dbReference>
<evidence type="ECO:0000256" key="3">
    <source>
        <dbReference type="ARBA" id="ARBA00022748"/>
    </source>
</evidence>
<dbReference type="EMBL" id="CP015017">
    <property type="protein sequence ID" value="APC01704.1"/>
    <property type="molecule type" value="Genomic_DNA"/>
</dbReference>
<evidence type="ECO:0000256" key="5">
    <source>
        <dbReference type="SAM" id="Phobius"/>
    </source>
</evidence>
<dbReference type="InterPro" id="IPR011990">
    <property type="entry name" value="TPR-like_helical_dom_sf"/>
</dbReference>
<dbReference type="Proteomes" id="UP000182060">
    <property type="component" value="Chromosome"/>
</dbReference>
<dbReference type="Gene3D" id="1.25.40.10">
    <property type="entry name" value="Tetratricopeptide repeat domain"/>
    <property type="match status" value="1"/>
</dbReference>
<feature type="domain" description="Cytochrome c-type biogenesis protein H Ig-like" evidence="6">
    <location>
        <begin position="289"/>
        <end position="391"/>
    </location>
</feature>
<keyword evidence="5" id="KW-1133">Transmembrane helix</keyword>
<dbReference type="SUPFAM" id="SSF48452">
    <property type="entry name" value="TPR-like"/>
    <property type="match status" value="1"/>
</dbReference>
<evidence type="ECO:0000256" key="2">
    <source>
        <dbReference type="ARBA" id="ARBA00022737"/>
    </source>
</evidence>
<feature type="transmembrane region" description="Helical" evidence="5">
    <location>
        <begin position="93"/>
        <end position="112"/>
    </location>
</feature>
<evidence type="ECO:0000256" key="4">
    <source>
        <dbReference type="ARBA" id="ARBA00022803"/>
    </source>
</evidence>
<evidence type="ECO:0000259" key="6">
    <source>
        <dbReference type="Pfam" id="PF23892"/>
    </source>
</evidence>
<dbReference type="InterPro" id="IPR056412">
    <property type="entry name" value="Ig_CycH"/>
</dbReference>
<evidence type="ECO:0000256" key="1">
    <source>
        <dbReference type="ARBA" id="ARBA00004196"/>
    </source>
</evidence>
<evidence type="ECO:0000313" key="9">
    <source>
        <dbReference type="Proteomes" id="UP000182060"/>
    </source>
</evidence>
<dbReference type="PANTHER" id="PTHR47870">
    <property type="entry name" value="CYTOCHROME C-TYPE BIOGENESIS PROTEIN CCMH"/>
    <property type="match status" value="1"/>
</dbReference>
<keyword evidence="5" id="KW-0812">Transmembrane</keyword>
<keyword evidence="4" id="KW-0802">TPR repeat</keyword>
<dbReference type="GO" id="GO:0005886">
    <property type="term" value="C:plasma membrane"/>
    <property type="evidence" value="ECO:0007669"/>
    <property type="project" value="TreeGrafter"/>
</dbReference>
<dbReference type="GO" id="GO:0017004">
    <property type="term" value="P:cytochrome complex assembly"/>
    <property type="evidence" value="ECO:0007669"/>
    <property type="project" value="UniProtKB-KW"/>
</dbReference>
<accession>A0AAC9IS45</accession>
<dbReference type="NCBIfam" id="TIGR03142">
    <property type="entry name" value="cytochro_ccmI"/>
    <property type="match status" value="1"/>
</dbReference>
<evidence type="ECO:0000313" key="8">
    <source>
        <dbReference type="EMBL" id="APC01704.1"/>
    </source>
</evidence>
<keyword evidence="2" id="KW-0677">Repeat</keyword>
<organism evidence="8 9">
    <name type="scientific">Polynucleobacter asymbioticus</name>
    <dbReference type="NCBI Taxonomy" id="576611"/>
    <lineage>
        <taxon>Bacteria</taxon>
        <taxon>Pseudomonadati</taxon>
        <taxon>Pseudomonadota</taxon>
        <taxon>Betaproteobacteria</taxon>
        <taxon>Burkholderiales</taxon>
        <taxon>Burkholderiaceae</taxon>
        <taxon>Polynucleobacter</taxon>
    </lineage>
</organism>
<comment type="subcellular location">
    <subcellularLocation>
        <location evidence="1">Cell envelope</location>
    </subcellularLocation>
</comment>
<sequence length="395" mass="42982">MTSFLIAAFLLLVLVFVLLLRPFIYAGKDEGTSRRQMNAAIYRDELEKLETECIAGAINVQEYEMSHAEMRQRLFQDTTEEDDRATMGSPAKTVIGICIFITLISVGLYIFLGDGVRVAQQASQKPVSQEAVQKMVAEFAAKMEQDPDNLKGWAMLARSYRILGRTEDAAKAYGRAGTYLDSDPELLAEYADTLATIAKSNFSGKPLQLINQALKIDPNNFLALWLSGTASYTSGNYKAAVQTWEKLSKQLPPNTDEARAIEGSIAEARTKGGLSAPAVASTGKGISGVVELSAELKSKVKPGDVLMVIARQPGERMPVAVLRESAAEFPMRFALNDALAMNPNQPLSKLPEVTLEVRISKTGMAKPEAGDLLSSPQTVKVGANQVHLIINQVRQ</sequence>
<gene>
    <name evidence="8" type="ORF">AOC25_08770</name>
</gene>
<keyword evidence="3" id="KW-0201">Cytochrome c-type biogenesis</keyword>
<reference evidence="8" key="1">
    <citation type="journal article" date="2017" name="Appl. Environ. Microbiol.">
        <title>Microdiversification of a pelagic Polynucleobacter species is mainly driven by acquisition of genomic islands from a partially interspecific gene pool.</title>
        <authorList>
            <person name="Hoetzinger M."/>
            <person name="Hahn M.W."/>
            <person name="Jezberova J."/>
            <person name="Schmidt J."/>
            <person name="Koll U."/>
        </authorList>
    </citation>
    <scope>NUCLEOTIDE SEQUENCE</scope>
    <source>
        <strain evidence="8">MWH-RechtKol4</strain>
    </source>
</reference>
<name>A0AAC9IS45_9BURK</name>
<dbReference type="InterPro" id="IPR017560">
    <property type="entry name" value="Cyt_c_biogenesis_CcmI"/>
</dbReference>
<dbReference type="AlphaFoldDB" id="A0AAC9IS45"/>
<dbReference type="GO" id="GO:0030313">
    <property type="term" value="C:cell envelope"/>
    <property type="evidence" value="ECO:0007669"/>
    <property type="project" value="UniProtKB-SubCell"/>
</dbReference>
<protein>
    <submittedName>
        <fullName evidence="8">C-type cytochrome biogenesis protein CcmI</fullName>
    </submittedName>
</protein>
<evidence type="ECO:0000259" key="7">
    <source>
        <dbReference type="Pfam" id="PF23914"/>
    </source>
</evidence>
<proteinExistence type="predicted"/>
<feature type="domain" description="Cytochrome c-type biogenesis protein H TPR" evidence="7">
    <location>
        <begin position="121"/>
        <end position="256"/>
    </location>
</feature>
<keyword evidence="5" id="KW-0472">Membrane</keyword>
<dbReference type="Pfam" id="PF23914">
    <property type="entry name" value="TPR_CcmH_CycH"/>
    <property type="match status" value="1"/>
</dbReference>
<dbReference type="PANTHER" id="PTHR47870:SF4">
    <property type="entry name" value="CYTOCHROME C-TYPE BIOGENESIS PROTEIN CYCH"/>
    <property type="match status" value="1"/>
</dbReference>
<dbReference type="Pfam" id="PF23892">
    <property type="entry name" value="Ig_CycH"/>
    <property type="match status" value="1"/>
</dbReference>
<dbReference type="InterPro" id="IPR056413">
    <property type="entry name" value="TPR_CcmH_CycH"/>
</dbReference>